<dbReference type="PANTHER" id="PTHR47926:SF505">
    <property type="entry name" value="PENTATRICOPEPTIDE REPEAT (PPR) SUPERFAMILY PROTEIN"/>
    <property type="match status" value="1"/>
</dbReference>
<evidence type="ECO:0000313" key="3">
    <source>
        <dbReference type="EMBL" id="VVA92982.1"/>
    </source>
</evidence>
<keyword evidence="4" id="KW-1185">Reference proteome</keyword>
<dbReference type="Pfam" id="PF01535">
    <property type="entry name" value="PPR"/>
    <property type="match status" value="2"/>
</dbReference>
<reference evidence="3" key="1">
    <citation type="submission" date="2019-07" db="EMBL/GenBank/DDBJ databases">
        <authorList>
            <person name="Dittberner H."/>
        </authorList>
    </citation>
    <scope>NUCLEOTIDE SEQUENCE [LARGE SCALE GENOMIC DNA]</scope>
</reference>
<protein>
    <recommendedName>
        <fullName evidence="5">Pentacotripeptide-repeat region of PRORP domain-containing protein</fullName>
    </recommendedName>
</protein>
<dbReference type="Gene3D" id="1.25.40.10">
    <property type="entry name" value="Tetratricopeptide repeat domain"/>
    <property type="match status" value="1"/>
</dbReference>
<feature type="repeat" description="PPR" evidence="2">
    <location>
        <begin position="149"/>
        <end position="183"/>
    </location>
</feature>
<evidence type="ECO:0000256" key="2">
    <source>
        <dbReference type="PROSITE-ProRule" id="PRU00708"/>
    </source>
</evidence>
<evidence type="ECO:0008006" key="5">
    <source>
        <dbReference type="Google" id="ProtNLM"/>
    </source>
</evidence>
<dbReference type="InterPro" id="IPR046960">
    <property type="entry name" value="PPR_At4g14850-like_plant"/>
</dbReference>
<dbReference type="OrthoDB" id="9990610at2759"/>
<gene>
    <name evidence="3" type="ORF">ANE_LOCUS3427</name>
</gene>
<evidence type="ECO:0000256" key="1">
    <source>
        <dbReference type="ARBA" id="ARBA00022737"/>
    </source>
</evidence>
<organism evidence="3 4">
    <name type="scientific">Arabis nemorensis</name>
    <dbReference type="NCBI Taxonomy" id="586526"/>
    <lineage>
        <taxon>Eukaryota</taxon>
        <taxon>Viridiplantae</taxon>
        <taxon>Streptophyta</taxon>
        <taxon>Embryophyta</taxon>
        <taxon>Tracheophyta</taxon>
        <taxon>Spermatophyta</taxon>
        <taxon>Magnoliopsida</taxon>
        <taxon>eudicotyledons</taxon>
        <taxon>Gunneridae</taxon>
        <taxon>Pentapetalae</taxon>
        <taxon>rosids</taxon>
        <taxon>malvids</taxon>
        <taxon>Brassicales</taxon>
        <taxon>Brassicaceae</taxon>
        <taxon>Arabideae</taxon>
        <taxon>Arabis</taxon>
    </lineage>
</organism>
<dbReference type="Proteomes" id="UP000489600">
    <property type="component" value="Unassembled WGS sequence"/>
</dbReference>
<dbReference type="GO" id="GO:0009451">
    <property type="term" value="P:RNA modification"/>
    <property type="evidence" value="ECO:0007669"/>
    <property type="project" value="InterPro"/>
</dbReference>
<dbReference type="SUPFAM" id="SSF48452">
    <property type="entry name" value="TPR-like"/>
    <property type="match status" value="1"/>
</dbReference>
<proteinExistence type="predicted"/>
<dbReference type="PANTHER" id="PTHR47926">
    <property type="entry name" value="PENTATRICOPEPTIDE REPEAT-CONTAINING PROTEIN"/>
    <property type="match status" value="1"/>
</dbReference>
<dbReference type="PROSITE" id="PS51375">
    <property type="entry name" value="PPR"/>
    <property type="match status" value="1"/>
</dbReference>
<evidence type="ECO:0000313" key="4">
    <source>
        <dbReference type="Proteomes" id="UP000489600"/>
    </source>
</evidence>
<dbReference type="InterPro" id="IPR002885">
    <property type="entry name" value="PPR_rpt"/>
</dbReference>
<dbReference type="InterPro" id="IPR011990">
    <property type="entry name" value="TPR-like_helical_dom_sf"/>
</dbReference>
<comment type="caution">
    <text evidence="3">The sequence shown here is derived from an EMBL/GenBank/DDBJ whole genome shotgun (WGS) entry which is preliminary data.</text>
</comment>
<sequence length="211" mass="24243">MVVVLRLWLKLSKPYLGLTTQIGNRWFSSCQALTLSHIRRYHLRKIITLLERDVTGGRKWTQQNPIPGQYKTQFPLSVSQHDAIESFDSLCNQRNTREAVEVLDYLENKGYAMDLNRLLRLAKLCSESEALEEAKVVHEYVFALVSSSDVSSRNAIIEMYSGCGSLDDARKVFDEMLVMSSETWYVMMRCFANNGSVDDALKCLMKCLRRI</sequence>
<keyword evidence="1" id="KW-0677">Repeat</keyword>
<dbReference type="EMBL" id="CABITT030000001">
    <property type="protein sequence ID" value="VVA92982.1"/>
    <property type="molecule type" value="Genomic_DNA"/>
</dbReference>
<name>A0A565AUE3_9BRAS</name>
<dbReference type="NCBIfam" id="TIGR00756">
    <property type="entry name" value="PPR"/>
    <property type="match status" value="2"/>
</dbReference>
<dbReference type="AlphaFoldDB" id="A0A565AUE3"/>
<dbReference type="GO" id="GO:0003723">
    <property type="term" value="F:RNA binding"/>
    <property type="evidence" value="ECO:0007669"/>
    <property type="project" value="InterPro"/>
</dbReference>
<accession>A0A565AUE3</accession>